<dbReference type="Proteomes" id="UP000471364">
    <property type="component" value="Unassembled WGS sequence"/>
</dbReference>
<dbReference type="PANTHER" id="PTHR11051">
    <property type="entry name" value="GLYCOSYL HYDROLASE-RELATED"/>
    <property type="match status" value="1"/>
</dbReference>
<dbReference type="Gene3D" id="2.60.420.10">
    <property type="entry name" value="Maltose phosphorylase, domain 3"/>
    <property type="match status" value="1"/>
</dbReference>
<dbReference type="Pfam" id="PF03632">
    <property type="entry name" value="Glyco_hydro_65m"/>
    <property type="match status" value="1"/>
</dbReference>
<evidence type="ECO:0000313" key="6">
    <source>
        <dbReference type="Proteomes" id="UP000471364"/>
    </source>
</evidence>
<keyword evidence="1" id="KW-0326">Glycosidase</keyword>
<dbReference type="InterPro" id="IPR005194">
    <property type="entry name" value="Glyco_hydro_65_C"/>
</dbReference>
<dbReference type="Gene3D" id="1.50.10.10">
    <property type="match status" value="1"/>
</dbReference>
<proteinExistence type="predicted"/>
<evidence type="ECO:0000259" key="2">
    <source>
        <dbReference type="Pfam" id="PF03632"/>
    </source>
</evidence>
<dbReference type="Pfam" id="PF03633">
    <property type="entry name" value="Glyco_hydro_65C"/>
    <property type="match status" value="1"/>
</dbReference>
<keyword evidence="5" id="KW-0378">Hydrolase</keyword>
<evidence type="ECO:0000259" key="3">
    <source>
        <dbReference type="Pfam" id="PF03633"/>
    </source>
</evidence>
<feature type="domain" description="Glycoside hydrolase family 65 N-terminal" evidence="4">
    <location>
        <begin position="163"/>
        <end position="418"/>
    </location>
</feature>
<dbReference type="InterPro" id="IPR023214">
    <property type="entry name" value="HAD_sf"/>
</dbReference>
<name>A0ABQ6UN15_9ACTN</name>
<evidence type="ECO:0000313" key="5">
    <source>
        <dbReference type="EMBL" id="KAB1118653.1"/>
    </source>
</evidence>
<dbReference type="Pfam" id="PF03636">
    <property type="entry name" value="Glyco_hydro_65N"/>
    <property type="match status" value="1"/>
</dbReference>
<gene>
    <name evidence="5" type="ORF">F6X54_02730</name>
</gene>
<keyword evidence="6" id="KW-1185">Reference proteome</keyword>
<dbReference type="PANTHER" id="PTHR11051:SF8">
    <property type="entry name" value="PROTEIN-GLUCOSYLGALACTOSYLHYDROXYLYSINE GLUCOSIDASE"/>
    <property type="match status" value="1"/>
</dbReference>
<dbReference type="InterPro" id="IPR005196">
    <property type="entry name" value="Glyco_hydro_65_N"/>
</dbReference>
<organism evidence="5 6">
    <name type="scientific">Micromonospora aurantiaca</name>
    <name type="common">nom. illeg.</name>
    <dbReference type="NCBI Taxonomy" id="47850"/>
    <lineage>
        <taxon>Bacteria</taxon>
        <taxon>Bacillati</taxon>
        <taxon>Actinomycetota</taxon>
        <taxon>Actinomycetes</taxon>
        <taxon>Micromonosporales</taxon>
        <taxon>Micromonosporaceae</taxon>
        <taxon>Micromonospora</taxon>
    </lineage>
</organism>
<evidence type="ECO:0000256" key="1">
    <source>
        <dbReference type="ARBA" id="ARBA00023295"/>
    </source>
</evidence>
<accession>A0ABQ6UN15</accession>
<dbReference type="InterPro" id="IPR008928">
    <property type="entry name" value="6-hairpin_glycosidase_sf"/>
</dbReference>
<protein>
    <submittedName>
        <fullName evidence="5">Family 65 glycosyl hydrolase</fullName>
    </submittedName>
</protein>
<comment type="caution">
    <text evidence="5">The sequence shown here is derived from an EMBL/GenBank/DDBJ whole genome shotgun (WGS) entry which is preliminary data.</text>
</comment>
<dbReference type="SUPFAM" id="SSF48208">
    <property type="entry name" value="Six-hairpin glycosidases"/>
    <property type="match status" value="1"/>
</dbReference>
<dbReference type="Gene3D" id="2.70.98.40">
    <property type="entry name" value="Glycoside hydrolase, family 65, N-terminal domain"/>
    <property type="match status" value="1"/>
</dbReference>
<dbReference type="InterPro" id="IPR011013">
    <property type="entry name" value="Gal_mutarotase_sf_dom"/>
</dbReference>
<dbReference type="SUPFAM" id="SSF74650">
    <property type="entry name" value="Galactose mutarotase-like"/>
    <property type="match status" value="1"/>
</dbReference>
<evidence type="ECO:0000259" key="4">
    <source>
        <dbReference type="Pfam" id="PF03636"/>
    </source>
</evidence>
<dbReference type="InterPro" id="IPR037018">
    <property type="entry name" value="GH65_N"/>
</dbReference>
<dbReference type="EMBL" id="WAAR01000006">
    <property type="protein sequence ID" value="KAB1118653.1"/>
    <property type="molecule type" value="Genomic_DNA"/>
</dbReference>
<dbReference type="RefSeq" id="WP_052166169.1">
    <property type="nucleotide sequence ID" value="NZ_CBDRIQ010000020.1"/>
</dbReference>
<dbReference type="InterPro" id="IPR012341">
    <property type="entry name" value="6hp_glycosidase-like_sf"/>
</dbReference>
<dbReference type="SUPFAM" id="SSF56784">
    <property type="entry name" value="HAD-like"/>
    <property type="match status" value="1"/>
</dbReference>
<dbReference type="Gene3D" id="3.40.50.1000">
    <property type="entry name" value="HAD superfamily/HAD-like"/>
    <property type="match status" value="1"/>
</dbReference>
<dbReference type="InterPro" id="IPR005195">
    <property type="entry name" value="Glyco_hydro_65_M"/>
</dbReference>
<reference evidence="5 6" key="1">
    <citation type="submission" date="2019-09" db="EMBL/GenBank/DDBJ databases">
        <title>High taxonomic diversity of Micromonospora strains isolated from Medicago sativa nodules in different geographical locations.</title>
        <authorList>
            <person name="Martinez-Hidalgo P."/>
            <person name="Flores-Felix J.D."/>
            <person name="Velazquez E."/>
            <person name="Brau L."/>
            <person name="Trujillo M.E."/>
            <person name="Martinez-Molina E."/>
        </authorList>
    </citation>
    <scope>NUCLEOTIDE SEQUENCE [LARGE SCALE GENOMIC DNA]</scope>
    <source>
        <strain evidence="5 6">ALFB5</strain>
    </source>
</reference>
<feature type="domain" description="Glycoside hydrolase family 65 central catalytic" evidence="2">
    <location>
        <begin position="474"/>
        <end position="869"/>
    </location>
</feature>
<sequence length="955" mass="105340">MSEHNPPATWGPPTAVMVAEAQSLLGSLRRSGLTSGVIGRPGNGFGIDQLTDLVLDGQEVTARLPDPAVLLQAARLLGVHPARTAVVHCAPAGVQAACRGGFGLVVGIAYGGAWAAAELRAHGAEPVLRGLAYVTVDEQAMRRRWWQPASTAGAEHAGWLLDYTGVDLATEGIRETLCTIGNGYLATRGAAPEADAGRSHYPGTYAAAIFNRLRTRLHEHVHEDESLVNLPNWLTLRWRRPGERWVRPDARGVSEHRQTLDLRAGVLHRRYRHVDGSGRATTMVSRMLVSMATPHLSALETTLVPENWSGTLQVRSGIDGRVANRQVAEYGPLAGRHLRPDGQGRDGDDGLWLRVSTTQSRVEVATAVRTRLFQAGVRVDAQRRVDMLPGRPQETWTVAVRAGQPLRVEKIAAHHTSQDRAVTEPAAASRDAAARAGSFAELLGEQVRAWRRLWERSHIELHTDHPWPSLELNLHTFHLLVATSPNVTDLDAGVGARGLHGEGYRGHVFWDEVFVHRVLALHLPEASRALLLYRWRRLDAARRAAAAIGCRGAMFPWQSGSDGREETPRELFNTRTGRWMRDRSARQRHVGLAVAYSVWQYHQATGDLDFLRTHGGELILETARFFADLARRNPRTGRYEITGVMGPDEFHDGYPDREAPGLDNNAYTNVMTVWLLRQALAVVDLLACRDGTSLPDRLGIDDGELARWAEITTRMYVPWHDDRIISQFDGYADLAELDLDAYRRRYGNIGRLDLILAAEGDSPNRYRIGKQADVLMLLYLLSAEELRELLAGLGYHWPPEALPRTAGFYLHRASHGSTLSRVVHAWVQARTNRTASFGNFTDALAADIRDTQGGTTREGIHLGAMAGTLDLAERCYLGIETRQDALWFNPRLPHEITRLHTLITYRGHQLHVTATGSALALIASPCNAAPVTVHVARQPPQTIGGGQQVSISLTG</sequence>
<dbReference type="InterPro" id="IPR036412">
    <property type="entry name" value="HAD-like_sf"/>
</dbReference>
<feature type="domain" description="Glycoside hydrolase family 65 C-terminal" evidence="3">
    <location>
        <begin position="880"/>
        <end position="936"/>
    </location>
</feature>
<dbReference type="GO" id="GO:0016787">
    <property type="term" value="F:hydrolase activity"/>
    <property type="evidence" value="ECO:0007669"/>
    <property type="project" value="UniProtKB-KW"/>
</dbReference>